<dbReference type="EC" id="3.4.24.77" evidence="4"/>
<evidence type="ECO:0000256" key="13">
    <source>
        <dbReference type="ARBA" id="ARBA00029927"/>
    </source>
</evidence>
<sequence>MNRTRTARPGPRIRTRRTAAAALGLALAALSAGTASAEQQTGPGAEQSVRTVVLTYNDDLAPSFDAKIAQSTEIWNSAVDAVQLKEVDGAADFTYVETGGGAHTDTDGHGHGQVSLRVGDPLRVVTHETGHILGLPDHFSGPCSELMSGTGPGPACTNPTPNASEAAQVDLLWANG</sequence>
<gene>
    <name evidence="18" type="ORF">SLNWT_7237</name>
</gene>
<dbReference type="SUPFAM" id="SSF55486">
    <property type="entry name" value="Metalloproteases ('zincins'), catalytic domain"/>
    <property type="match status" value="1"/>
</dbReference>
<evidence type="ECO:0000256" key="11">
    <source>
        <dbReference type="ARBA" id="ARBA00023049"/>
    </source>
</evidence>
<evidence type="ECO:0000256" key="14">
    <source>
        <dbReference type="PIRSR" id="PIRSR016573-1"/>
    </source>
</evidence>
<comment type="cofactor">
    <cofactor evidence="15">
        <name>Ca(2+)</name>
        <dbReference type="ChEBI" id="CHEBI:29108"/>
    </cofactor>
    <text evidence="15">Binds 1 Ca(2+) ion per subunit.</text>
</comment>
<feature type="active site" evidence="14">
    <location>
        <position position="128"/>
    </location>
</feature>
<dbReference type="EMBL" id="CP010519">
    <property type="protein sequence ID" value="AJE87613.1"/>
    <property type="molecule type" value="Genomic_DNA"/>
</dbReference>
<evidence type="ECO:0000256" key="10">
    <source>
        <dbReference type="ARBA" id="ARBA00022833"/>
    </source>
</evidence>
<keyword evidence="19" id="KW-1185">Reference proteome</keyword>
<evidence type="ECO:0000256" key="2">
    <source>
        <dbReference type="ARBA" id="ARBA00004613"/>
    </source>
</evidence>
<dbReference type="Proteomes" id="UP000031523">
    <property type="component" value="Chromosome"/>
</dbReference>
<keyword evidence="8 15" id="KW-0479">Metal-binding</keyword>
<organism evidence="18 19">
    <name type="scientific">Streptomyces albus (strain ATCC 21838 / DSM 41398 / FERM P-419 / JCM 4703 / NBRC 107858)</name>
    <dbReference type="NCBI Taxonomy" id="1081613"/>
    <lineage>
        <taxon>Bacteria</taxon>
        <taxon>Bacillati</taxon>
        <taxon>Actinomycetota</taxon>
        <taxon>Actinomycetes</taxon>
        <taxon>Kitasatosporales</taxon>
        <taxon>Streptomycetaceae</taxon>
        <taxon>Streptomyces</taxon>
    </lineage>
</organism>
<feature type="signal peptide" evidence="17">
    <location>
        <begin position="1"/>
        <end position="37"/>
    </location>
</feature>
<evidence type="ECO:0000256" key="12">
    <source>
        <dbReference type="ARBA" id="ARBA00023157"/>
    </source>
</evidence>
<evidence type="ECO:0000256" key="9">
    <source>
        <dbReference type="ARBA" id="ARBA00022801"/>
    </source>
</evidence>
<evidence type="ECO:0000256" key="1">
    <source>
        <dbReference type="ARBA" id="ARBA00000612"/>
    </source>
</evidence>
<feature type="chain" id="PRO_5002116251" description="Extracellular small neutral protease" evidence="17">
    <location>
        <begin position="38"/>
        <end position="176"/>
    </location>
</feature>
<evidence type="ECO:0000256" key="16">
    <source>
        <dbReference type="PIRSR" id="PIRSR016573-3"/>
    </source>
</evidence>
<dbReference type="AlphaFoldDB" id="A0A0B5EXS8"/>
<feature type="binding site" evidence="15">
    <location>
        <position position="137"/>
    </location>
    <ligand>
        <name>Zn(2+)</name>
        <dbReference type="ChEBI" id="CHEBI:29105"/>
        <note>catalytic</note>
    </ligand>
</feature>
<keyword evidence="12" id="KW-1015">Disulfide bond</keyword>
<protein>
    <recommendedName>
        <fullName evidence="5">Extracellular small neutral protease</fullName>
        <ecNumber evidence="4">3.4.24.77</ecNumber>
    </recommendedName>
    <alternativeName>
        <fullName evidence="13">Snapalysin</fullName>
    </alternativeName>
</protein>
<evidence type="ECO:0000256" key="4">
    <source>
        <dbReference type="ARBA" id="ARBA00012325"/>
    </source>
</evidence>
<accession>A0A0B5EXS8</accession>
<dbReference type="GO" id="GO:0005576">
    <property type="term" value="C:extracellular region"/>
    <property type="evidence" value="ECO:0007669"/>
    <property type="project" value="UniProtKB-SubCell"/>
</dbReference>
<name>A0A0B5EXS8_STRA4</name>
<dbReference type="KEGG" id="sals:SLNWT_7237"/>
<dbReference type="GO" id="GO:0008270">
    <property type="term" value="F:zinc ion binding"/>
    <property type="evidence" value="ECO:0007669"/>
    <property type="project" value="InterPro"/>
</dbReference>
<evidence type="ECO:0000256" key="3">
    <source>
        <dbReference type="ARBA" id="ARBA00006571"/>
    </source>
</evidence>
<feature type="disulfide bond" evidence="16">
    <location>
        <begin position="143"/>
        <end position="156"/>
    </location>
</feature>
<keyword evidence="17" id="KW-0732">Signal</keyword>
<proteinExistence type="inferred from homology"/>
<comment type="cofactor">
    <cofactor evidence="15">
        <name>Zn(2+)</name>
        <dbReference type="ChEBI" id="CHEBI:29105"/>
    </cofactor>
    <text evidence="15">Binds 1 zinc ion per subunit.</text>
</comment>
<dbReference type="PIRSF" id="PIRSF016573">
    <property type="entry name" value="Peptidase_M7"/>
    <property type="match status" value="1"/>
</dbReference>
<keyword evidence="15" id="KW-0106">Calcium</keyword>
<keyword evidence="9" id="KW-0378">Hydrolase</keyword>
<dbReference type="Pfam" id="PF02031">
    <property type="entry name" value="Peptidase_M7"/>
    <property type="match status" value="1"/>
</dbReference>
<evidence type="ECO:0000256" key="15">
    <source>
        <dbReference type="PIRSR" id="PIRSR016573-2"/>
    </source>
</evidence>
<keyword evidence="6" id="KW-0964">Secreted</keyword>
<comment type="similarity">
    <text evidence="3">Belongs to the peptidase M7 family.</text>
</comment>
<evidence type="ECO:0000256" key="7">
    <source>
        <dbReference type="ARBA" id="ARBA00022670"/>
    </source>
</evidence>
<evidence type="ECO:0000256" key="8">
    <source>
        <dbReference type="ARBA" id="ARBA00022723"/>
    </source>
</evidence>
<dbReference type="InterPro" id="IPR000013">
    <property type="entry name" value="Peptidase_M7"/>
</dbReference>
<evidence type="ECO:0000256" key="6">
    <source>
        <dbReference type="ARBA" id="ARBA00022525"/>
    </source>
</evidence>
<feature type="binding site" evidence="15">
    <location>
        <position position="131"/>
    </location>
    <ligand>
        <name>Zn(2+)</name>
        <dbReference type="ChEBI" id="CHEBI:29105"/>
        <note>catalytic</note>
    </ligand>
</feature>
<keyword evidence="7 18" id="KW-0645">Protease</keyword>
<dbReference type="GO" id="GO:0004222">
    <property type="term" value="F:metalloendopeptidase activity"/>
    <property type="evidence" value="ECO:0007669"/>
    <property type="project" value="InterPro"/>
</dbReference>
<dbReference type="GO" id="GO:0006508">
    <property type="term" value="P:proteolysis"/>
    <property type="evidence" value="ECO:0007669"/>
    <property type="project" value="UniProtKB-KW"/>
</dbReference>
<evidence type="ECO:0000256" key="17">
    <source>
        <dbReference type="SAM" id="SignalP"/>
    </source>
</evidence>
<keyword evidence="11" id="KW-0482">Metalloprotease</keyword>
<comment type="catalytic activity">
    <reaction evidence="1">
        <text>Hydrolyzes proteins with a preference for Tyr or Phe in the P1' position. Has no action on amino-acid p-nitroanilides.</text>
        <dbReference type="EC" id="3.4.24.77"/>
    </reaction>
</comment>
<evidence type="ECO:0000313" key="19">
    <source>
        <dbReference type="Proteomes" id="UP000031523"/>
    </source>
</evidence>
<dbReference type="InterPro" id="IPR024079">
    <property type="entry name" value="MetalloPept_cat_dom_sf"/>
</dbReference>
<comment type="subcellular location">
    <subcellularLocation>
        <location evidence="2">Secreted</location>
    </subcellularLocation>
</comment>
<dbReference type="Gene3D" id="3.40.390.10">
    <property type="entry name" value="Collagenase (Catalytic Domain)"/>
    <property type="match status" value="1"/>
</dbReference>
<feature type="binding site" evidence="15">
    <location>
        <position position="127"/>
    </location>
    <ligand>
        <name>Zn(2+)</name>
        <dbReference type="ChEBI" id="CHEBI:29105"/>
        <note>catalytic</note>
    </ligand>
</feature>
<evidence type="ECO:0000256" key="5">
    <source>
        <dbReference type="ARBA" id="ARBA00019129"/>
    </source>
</evidence>
<evidence type="ECO:0000313" key="18">
    <source>
        <dbReference type="EMBL" id="AJE87613.1"/>
    </source>
</evidence>
<feature type="binding site" evidence="15">
    <location>
        <position position="120"/>
    </location>
    <ligand>
        <name>Ca(2+)</name>
        <dbReference type="ChEBI" id="CHEBI:29108"/>
    </ligand>
</feature>
<dbReference type="PRINTS" id="PR00787">
    <property type="entry name" value="NEUTRALPTASE"/>
</dbReference>
<keyword evidence="10 15" id="KW-0862">Zinc</keyword>
<reference evidence="18 19" key="1">
    <citation type="submission" date="2015-01" db="EMBL/GenBank/DDBJ databases">
        <title>Enhanced salinomycin production by adjusting the supply of polyketide extender units in Streptomyce albus DSM 41398.</title>
        <authorList>
            <person name="Lu C."/>
        </authorList>
    </citation>
    <scope>NUCLEOTIDE SEQUENCE [LARGE SCALE GENOMIC DNA]</scope>
    <source>
        <strain evidence="19">ATCC 21838 / DSM 41398 / FERM P-419 / JCM 4703 / NBRC 107858</strain>
    </source>
</reference>